<reference evidence="3 4" key="2">
    <citation type="journal article" date="2022" name="Mar. Drugs">
        <title>Bioassay-Guided Fractionation Leads to the Detection of Cholic Acid Generated by the Rare Thalassomonas sp.</title>
        <authorList>
            <person name="Pheiffer F."/>
            <person name="Schneider Y.K."/>
            <person name="Hansen E.H."/>
            <person name="Andersen J.H."/>
            <person name="Isaksson J."/>
            <person name="Busche T."/>
            <person name="R C."/>
            <person name="Kalinowski J."/>
            <person name="Zyl L.V."/>
            <person name="Trindade M."/>
        </authorList>
    </citation>
    <scope>NUCLEOTIDE SEQUENCE [LARGE SCALE GENOMIC DNA]</scope>
    <source>
        <strain evidence="3 4">A5K-106</strain>
    </source>
</reference>
<evidence type="ECO:0000313" key="3">
    <source>
        <dbReference type="EMBL" id="WDD98090.1"/>
    </source>
</evidence>
<dbReference type="InterPro" id="IPR051548">
    <property type="entry name" value="Grx-like_ET"/>
</dbReference>
<name>A0AAE9YMY5_9GAMM</name>
<dbReference type="RefSeq" id="WP_044830440.1">
    <property type="nucleotide sequence ID" value="NZ_CP059735.1"/>
</dbReference>
<feature type="domain" description="Glutaredoxin" evidence="2">
    <location>
        <begin position="51"/>
        <end position="107"/>
    </location>
</feature>
<dbReference type="GO" id="GO:0045454">
    <property type="term" value="P:cell redox homeostasis"/>
    <property type="evidence" value="ECO:0007669"/>
    <property type="project" value="TreeGrafter"/>
</dbReference>
<organism evidence="3 4">
    <name type="scientific">Thalassomonas actiniarum</name>
    <dbReference type="NCBI Taxonomy" id="485447"/>
    <lineage>
        <taxon>Bacteria</taxon>
        <taxon>Pseudomonadati</taxon>
        <taxon>Pseudomonadota</taxon>
        <taxon>Gammaproteobacteria</taxon>
        <taxon>Alteromonadales</taxon>
        <taxon>Colwelliaceae</taxon>
        <taxon>Thalassomonas</taxon>
    </lineage>
</organism>
<reference evidence="3 4" key="1">
    <citation type="journal article" date="2015" name="Genome Announc.">
        <title>Draft Genome Sequences of Marine Isolates of Thalassomonas viridans and Thalassomonas actiniarum.</title>
        <authorList>
            <person name="Olonade I."/>
            <person name="van Zyl L.J."/>
            <person name="Trindade M."/>
        </authorList>
    </citation>
    <scope>NUCLEOTIDE SEQUENCE [LARGE SCALE GENOMIC DNA]</scope>
    <source>
        <strain evidence="3 4">A5K-106</strain>
    </source>
</reference>
<dbReference type="InterPro" id="IPR036249">
    <property type="entry name" value="Thioredoxin-like_sf"/>
</dbReference>
<dbReference type="AlphaFoldDB" id="A0AAE9YMY5"/>
<dbReference type="EMBL" id="CP059735">
    <property type="protein sequence ID" value="WDD98090.1"/>
    <property type="molecule type" value="Genomic_DNA"/>
</dbReference>
<accession>A0AAE9YMY5</accession>
<dbReference type="InterPro" id="IPR002109">
    <property type="entry name" value="Glutaredoxin"/>
</dbReference>
<feature type="chain" id="PRO_5042001023" evidence="1">
    <location>
        <begin position="28"/>
        <end position="129"/>
    </location>
</feature>
<gene>
    <name evidence="3" type="ORF">SG35_022830</name>
</gene>
<dbReference type="Gene3D" id="3.40.30.10">
    <property type="entry name" value="Glutaredoxin"/>
    <property type="match status" value="1"/>
</dbReference>
<proteinExistence type="predicted"/>
<keyword evidence="1" id="KW-0732">Signal</keyword>
<evidence type="ECO:0000313" key="4">
    <source>
        <dbReference type="Proteomes" id="UP000032568"/>
    </source>
</evidence>
<dbReference type="KEGG" id="tact:SG35_022830"/>
<evidence type="ECO:0000256" key="1">
    <source>
        <dbReference type="SAM" id="SignalP"/>
    </source>
</evidence>
<keyword evidence="4" id="KW-1185">Reference proteome</keyword>
<dbReference type="CDD" id="cd02976">
    <property type="entry name" value="NrdH"/>
    <property type="match status" value="1"/>
</dbReference>
<dbReference type="PANTHER" id="PTHR34386">
    <property type="entry name" value="GLUTAREDOXIN"/>
    <property type="match status" value="1"/>
</dbReference>
<evidence type="ECO:0000259" key="2">
    <source>
        <dbReference type="Pfam" id="PF00462"/>
    </source>
</evidence>
<protein>
    <submittedName>
        <fullName evidence="3">NrdH-redoxin</fullName>
    </submittedName>
</protein>
<dbReference type="Proteomes" id="UP000032568">
    <property type="component" value="Chromosome"/>
</dbReference>
<feature type="signal peptide" evidence="1">
    <location>
        <begin position="1"/>
        <end position="27"/>
    </location>
</feature>
<dbReference type="GO" id="GO:0009055">
    <property type="term" value="F:electron transfer activity"/>
    <property type="evidence" value="ECO:0007669"/>
    <property type="project" value="TreeGrafter"/>
</dbReference>
<dbReference type="Pfam" id="PF00462">
    <property type="entry name" value="Glutaredoxin"/>
    <property type="match status" value="1"/>
</dbReference>
<dbReference type="SUPFAM" id="SSF52833">
    <property type="entry name" value="Thioredoxin-like"/>
    <property type="match status" value="1"/>
</dbReference>
<sequence length="129" mass="14289">MNKSLVNSSLYLTAIALITLWSYNAQADERIHARGTYGNYSSFGVTDDLPVVVYTASWCDACTELMAFLQQQKVAFKAVDIGKDPAAARLLKAKHLRSLPVIIIKNTLLQGFSKSTVTRKLRELKPGKL</sequence>
<dbReference type="PROSITE" id="PS51354">
    <property type="entry name" value="GLUTAREDOXIN_2"/>
    <property type="match status" value="1"/>
</dbReference>
<dbReference type="PANTHER" id="PTHR34386:SF1">
    <property type="entry name" value="GLUTAREDOXIN-LIKE PROTEIN NRDH"/>
    <property type="match status" value="1"/>
</dbReference>